<reference evidence="2 3" key="1">
    <citation type="submission" date="2018-11" db="EMBL/GenBank/DDBJ databases">
        <title>Genome sequence of Mycoplasma struthionis sp. nov.</title>
        <authorList>
            <person name="Spergser J."/>
        </authorList>
    </citation>
    <scope>NUCLEOTIDE SEQUENCE [LARGE SCALE GENOMIC DNA]</scope>
    <source>
        <strain evidence="2 3">237IA</strain>
    </source>
</reference>
<dbReference type="NCBIfam" id="NF045869">
    <property type="entry name" value="UU173_fam"/>
    <property type="match status" value="1"/>
</dbReference>
<keyword evidence="3" id="KW-1185">Reference proteome</keyword>
<feature type="domain" description="DUF2779" evidence="1">
    <location>
        <begin position="461"/>
        <end position="620"/>
    </location>
</feature>
<evidence type="ECO:0000313" key="3">
    <source>
        <dbReference type="Proteomes" id="UP000275883"/>
    </source>
</evidence>
<dbReference type="AlphaFoldDB" id="A0A3G8LIS7"/>
<name>A0A3G8LIS7_9MOLU</name>
<sequence>MKKENQVNNKKYYNWKTFAILNSARPYYAFNNILEENMIDTINDIVLEKDQEFDRNLLVDFGFEKINNLIEKNFKDLLTQQELEELSEYEKASLIKKRTKNLSYDDKNFAALQELLSIDNVFRPSSSMLEELEKQAEDFVTDYYKKEKNRNIVFINKKVNKELQAKQTLESLNKKNLIINPTFIINENIVSSPYFYDCKENVLGILLYSSSTKFKHLFRSYYDTKVIRDALKNIFDEPVSKIVLIVPKYEDKKDVKRGKLNFLFSEYCRTSKTPSQSTTKEKYSQKEIIERKLGIVESKNKRNPVIMKYVDGELTSENIKFKFDKLTDNKQLGYRCSFNKFLAYCKDPFSFIEVRELFKDQRGNDLDINLDDFEDPLNLALPFFNDLIAKKIPNYKISLKSVAKLKVRQVNPYVNDEYKPLDLKEKAFLAFYERKAILWDEERIKNNEGWKKLNDPNETIVWFDFEGVTKATPIMDYVRAWNQVVSQTSFITTKNDEVIHNSNEFYMKNYENYTYKTFLDIIEDIKYGGHEHKEELKGTSFVVFNKGYEKPRIQEMIEILEIYKSKNLLTEAELNKAKESANYIIDNLIDIADFYKTKNSRDIDPYNQLISISDIKAKYSIKKLEHYVTENNIELKHKIKPYSSLEIKNGMMALSETTLYVLGAIGQKEWDEKIQFLCEYCENDVMAMIMVKDLVQYILNKSRSENYYHKLKDYKRKI</sequence>
<proteinExistence type="predicted"/>
<dbReference type="Proteomes" id="UP000275883">
    <property type="component" value="Chromosome"/>
</dbReference>
<dbReference type="RefSeq" id="WP_124724485.1">
    <property type="nucleotide sequence ID" value="NZ_CP034044.1"/>
</dbReference>
<accession>A0A3G8LIS7</accession>
<evidence type="ECO:0000259" key="1">
    <source>
        <dbReference type="Pfam" id="PF11074"/>
    </source>
</evidence>
<dbReference type="Pfam" id="PF11074">
    <property type="entry name" value="DUF2779"/>
    <property type="match status" value="1"/>
</dbReference>
<protein>
    <submittedName>
        <fullName evidence="2">DUF2779 domain-containing protein</fullName>
    </submittedName>
</protein>
<dbReference type="InterPro" id="IPR021301">
    <property type="entry name" value="DUF2779"/>
</dbReference>
<dbReference type="EMBL" id="CP034044">
    <property type="protein sequence ID" value="AZG68792.1"/>
    <property type="molecule type" value="Genomic_DNA"/>
</dbReference>
<evidence type="ECO:0000313" key="2">
    <source>
        <dbReference type="EMBL" id="AZG68792.1"/>
    </source>
</evidence>
<dbReference type="OrthoDB" id="9783873at2"/>
<gene>
    <name evidence="2" type="ORF">EGN60_02385</name>
</gene>
<organism evidence="2 3">
    <name type="scientific">Mycoplasma struthionis</name>
    <dbReference type="NCBI Taxonomy" id="538220"/>
    <lineage>
        <taxon>Bacteria</taxon>
        <taxon>Bacillati</taxon>
        <taxon>Mycoplasmatota</taxon>
        <taxon>Mollicutes</taxon>
        <taxon>Mycoplasmataceae</taxon>
        <taxon>Mycoplasma</taxon>
    </lineage>
</organism>
<dbReference type="KEGG" id="mstr:EGN60_02385"/>